<dbReference type="PANTHER" id="PTHR43155:SF2">
    <property type="entry name" value="CYCLIC DI-GMP PHOSPHODIESTERASE PA4108"/>
    <property type="match status" value="1"/>
</dbReference>
<dbReference type="Gene3D" id="3.30.450.20">
    <property type="entry name" value="PAS domain"/>
    <property type="match status" value="1"/>
</dbReference>
<feature type="domain" description="HD-GYP" evidence="2">
    <location>
        <begin position="146"/>
        <end position="338"/>
    </location>
</feature>
<dbReference type="InterPro" id="IPR035965">
    <property type="entry name" value="PAS-like_dom_sf"/>
</dbReference>
<dbReference type="InterPro" id="IPR003607">
    <property type="entry name" value="HD/PDEase_dom"/>
</dbReference>
<dbReference type="Proteomes" id="UP000285138">
    <property type="component" value="Unassembled WGS sequence"/>
</dbReference>
<reference evidence="3 4" key="1">
    <citation type="submission" date="2018-08" db="EMBL/GenBank/DDBJ databases">
        <title>The metabolism and importance of syntrophic acetate oxidation coupled to methane or sulfide production in haloalkaline environments.</title>
        <authorList>
            <person name="Timmers P.H.A."/>
            <person name="Vavourakis C.D."/>
            <person name="Sorokin D.Y."/>
            <person name="Sinninghe Damste J.S."/>
            <person name="Muyzer G."/>
            <person name="Stams A.J.M."/>
            <person name="Plugge C.M."/>
        </authorList>
    </citation>
    <scope>NUCLEOTIDE SEQUENCE [LARGE SCALE GENOMIC DNA]</scope>
    <source>
        <strain evidence="3">MSAO_Bac1</strain>
    </source>
</reference>
<dbReference type="SUPFAM" id="SSF55785">
    <property type="entry name" value="PYP-like sensor domain (PAS domain)"/>
    <property type="match status" value="1"/>
</dbReference>
<feature type="domain" description="PAC" evidence="1">
    <location>
        <begin position="91"/>
        <end position="141"/>
    </location>
</feature>
<evidence type="ECO:0000313" key="4">
    <source>
        <dbReference type="Proteomes" id="UP000285138"/>
    </source>
</evidence>
<dbReference type="AlphaFoldDB" id="A0A424YD96"/>
<dbReference type="InterPro" id="IPR000014">
    <property type="entry name" value="PAS"/>
</dbReference>
<dbReference type="Pfam" id="PF13426">
    <property type="entry name" value="PAS_9"/>
    <property type="match status" value="1"/>
</dbReference>
<comment type="caution">
    <text evidence="3">The sequence shown here is derived from an EMBL/GenBank/DDBJ whole genome shotgun (WGS) entry which is preliminary data.</text>
</comment>
<dbReference type="PROSITE" id="PS51832">
    <property type="entry name" value="HD_GYP"/>
    <property type="match status" value="1"/>
</dbReference>
<organism evidence="3 4">
    <name type="scientific">Candidatus Syntrophonatronum acetioxidans</name>
    <dbReference type="NCBI Taxonomy" id="1795816"/>
    <lineage>
        <taxon>Bacteria</taxon>
        <taxon>Bacillati</taxon>
        <taxon>Bacillota</taxon>
        <taxon>Clostridia</taxon>
        <taxon>Eubacteriales</taxon>
        <taxon>Syntrophomonadaceae</taxon>
        <taxon>Candidatus Syntrophonatronum</taxon>
    </lineage>
</organism>
<dbReference type="PANTHER" id="PTHR43155">
    <property type="entry name" value="CYCLIC DI-GMP PHOSPHODIESTERASE PA4108-RELATED"/>
    <property type="match status" value="1"/>
</dbReference>
<dbReference type="InterPro" id="IPR037522">
    <property type="entry name" value="HD_GYP_dom"/>
</dbReference>
<dbReference type="InterPro" id="IPR000700">
    <property type="entry name" value="PAS-assoc_C"/>
</dbReference>
<dbReference type="Gene3D" id="1.10.3210.10">
    <property type="entry name" value="Hypothetical protein af1432"/>
    <property type="match status" value="1"/>
</dbReference>
<evidence type="ECO:0000259" key="1">
    <source>
        <dbReference type="PROSITE" id="PS50113"/>
    </source>
</evidence>
<dbReference type="PROSITE" id="PS50113">
    <property type="entry name" value="PAC"/>
    <property type="match status" value="1"/>
</dbReference>
<accession>A0A424YD96</accession>
<name>A0A424YD96_9FIRM</name>
<dbReference type="NCBIfam" id="TIGR00229">
    <property type="entry name" value="sensory_box"/>
    <property type="match status" value="1"/>
</dbReference>
<proteinExistence type="predicted"/>
<protein>
    <submittedName>
        <fullName evidence="3">PAS domain S-box protein</fullName>
    </submittedName>
</protein>
<dbReference type="EMBL" id="QZAA01000163">
    <property type="protein sequence ID" value="RQD75326.1"/>
    <property type="molecule type" value="Genomic_DNA"/>
</dbReference>
<dbReference type="CDD" id="cd00130">
    <property type="entry name" value="PAS"/>
    <property type="match status" value="1"/>
</dbReference>
<evidence type="ECO:0000313" key="3">
    <source>
        <dbReference type="EMBL" id="RQD75326.1"/>
    </source>
</evidence>
<dbReference type="CDD" id="cd00077">
    <property type="entry name" value="HDc"/>
    <property type="match status" value="1"/>
</dbReference>
<dbReference type="SMART" id="SM00471">
    <property type="entry name" value="HDc"/>
    <property type="match status" value="1"/>
</dbReference>
<feature type="non-terminal residue" evidence="3">
    <location>
        <position position="1"/>
    </location>
</feature>
<gene>
    <name evidence="3" type="ORF">D5R97_06325</name>
</gene>
<dbReference type="SUPFAM" id="SSF109604">
    <property type="entry name" value="HD-domain/PDEase-like"/>
    <property type="match status" value="1"/>
</dbReference>
<dbReference type="Pfam" id="PF13487">
    <property type="entry name" value="HD_5"/>
    <property type="match status" value="1"/>
</dbReference>
<sequence>RRERKIAKEALRMSEEKFHALFHNSNDLICVFKIIEGNRPGNFIEVNDVACRKLGFTREEFFNLNPLDIEPRDMDNGIRREYENLLLEGCCTYETSFLTKQKDWIPVEVSTHIFNLNGIKVALSMGRDVTERKQAENELKESLEKTTQAMEGIILVTAKTLELRDPYTAGHQRSVSKIACAIAREMGLSKKDIEGIHLACQIHDLGKIYVPAEILSKPGKISDLEFEMIRTHPQRAYDVLKMIDFPWPIAQIVSQHHERMNGSGYPLGLSGDDISPGAKILGVADVLEAMASHRPYRPALGLNKAMEEIMENKGELYDHNVVEACLKVLSKKDFNLFK</sequence>
<evidence type="ECO:0000259" key="2">
    <source>
        <dbReference type="PROSITE" id="PS51832"/>
    </source>
</evidence>